<evidence type="ECO:0000313" key="1">
    <source>
        <dbReference type="EMBL" id="TFH79041.1"/>
    </source>
</evidence>
<dbReference type="Proteomes" id="UP000297872">
    <property type="component" value="Unassembled WGS sequence"/>
</dbReference>
<name>A0A4Y8VEE5_9BACT</name>
<accession>A0A4Y8VEE5</accession>
<gene>
    <name evidence="1" type="ORF">EXN75_10735</name>
</gene>
<dbReference type="InterPro" id="IPR036983">
    <property type="entry name" value="AIM24_sf"/>
</dbReference>
<organism evidence="1 2">
    <name type="scientific">Segatella hominis</name>
    <dbReference type="NCBI Taxonomy" id="2518605"/>
    <lineage>
        <taxon>Bacteria</taxon>
        <taxon>Pseudomonadati</taxon>
        <taxon>Bacteroidota</taxon>
        <taxon>Bacteroidia</taxon>
        <taxon>Bacteroidales</taxon>
        <taxon>Prevotellaceae</taxon>
        <taxon>Segatella</taxon>
    </lineage>
</organism>
<evidence type="ECO:0000313" key="2">
    <source>
        <dbReference type="Proteomes" id="UP000297872"/>
    </source>
</evidence>
<dbReference type="InterPro" id="IPR016031">
    <property type="entry name" value="Trp_RNA-bd_attenuator-like_dom"/>
</dbReference>
<dbReference type="GeneID" id="302995754"/>
<dbReference type="Pfam" id="PF01987">
    <property type="entry name" value="AIM24"/>
    <property type="match status" value="1"/>
</dbReference>
<proteinExistence type="predicted"/>
<dbReference type="PANTHER" id="PTHR43657:SF1">
    <property type="entry name" value="ALTERED INHERITANCE OF MITOCHONDRIA PROTEIN 24, MITOCHONDRIAL"/>
    <property type="match status" value="1"/>
</dbReference>
<dbReference type="SUPFAM" id="SSF51219">
    <property type="entry name" value="TRAP-like"/>
    <property type="match status" value="1"/>
</dbReference>
<comment type="caution">
    <text evidence="1">The sequence shown here is derived from an EMBL/GenBank/DDBJ whole genome shotgun (WGS) entry which is preliminary data.</text>
</comment>
<protein>
    <submittedName>
        <fullName evidence="1">AIM24 family protein</fullName>
    </submittedName>
</protein>
<dbReference type="AlphaFoldDB" id="A0A4Y8VEE5"/>
<sequence length="221" mass="23708">MNCKIVGYEYKTLEVTLSPGESFYAERGSIVYVDEALQRDVEFNGSGSSNGGLGSLLGGVLKSALAGESILIIRFYNPTNTERKMVLSGSCCALVPIRLQGENLICRRGHYVASTNKINLNLNISLQGLLGGVGLFQKIDGNATVFLDSLGSPIEKILGNGETIEIDENHIVAFKGFSPSQIQAGWSVGNVFRGEGLSLMKVTGPGKVYLSPLPMIVYKNN</sequence>
<dbReference type="RefSeq" id="WP_134843815.1">
    <property type="nucleotide sequence ID" value="NZ_SGVY01000028.1"/>
</dbReference>
<dbReference type="InterPro" id="IPR002838">
    <property type="entry name" value="AIM24"/>
</dbReference>
<keyword evidence="2" id="KW-1185">Reference proteome</keyword>
<dbReference type="PANTHER" id="PTHR43657">
    <property type="entry name" value="TRYPTOPHAN RNA-BINDING ATTENUATOR PROTEIN-LIKE PROTEIN"/>
    <property type="match status" value="1"/>
</dbReference>
<reference evidence="1 2" key="1">
    <citation type="submission" date="2019-02" db="EMBL/GenBank/DDBJ databases">
        <title>Draft Genome Sequence of the Prevotella sp. BCRC 81118, Isolated from Human Feces.</title>
        <authorList>
            <person name="Huang C.-H."/>
        </authorList>
    </citation>
    <scope>NUCLEOTIDE SEQUENCE [LARGE SCALE GENOMIC DNA]</scope>
    <source>
        <strain evidence="1 2">BCRC 81118</strain>
    </source>
</reference>
<dbReference type="Gene3D" id="3.60.160.10">
    <property type="entry name" value="Mitochondrial biogenesis AIM24"/>
    <property type="match status" value="1"/>
</dbReference>
<dbReference type="EMBL" id="SGVY01000028">
    <property type="protein sequence ID" value="TFH79041.1"/>
    <property type="molecule type" value="Genomic_DNA"/>
</dbReference>
<dbReference type="OrthoDB" id="9779518at2"/>